<evidence type="ECO:0008006" key="5">
    <source>
        <dbReference type="Google" id="ProtNLM"/>
    </source>
</evidence>
<feature type="chain" id="PRO_5042936103" description="Secreted protein" evidence="2">
    <location>
        <begin position="16"/>
        <end position="436"/>
    </location>
</feature>
<feature type="region of interest" description="Disordered" evidence="1">
    <location>
        <begin position="154"/>
        <end position="186"/>
    </location>
</feature>
<protein>
    <recommendedName>
        <fullName evidence="5">Secreted protein</fullName>
    </recommendedName>
</protein>
<keyword evidence="2" id="KW-0732">Signal</keyword>
<name>A0AAQ4F094_AMBAM</name>
<feature type="compositionally biased region" description="Basic and acidic residues" evidence="1">
    <location>
        <begin position="345"/>
        <end position="363"/>
    </location>
</feature>
<feature type="compositionally biased region" description="Basic and acidic residues" evidence="1">
    <location>
        <begin position="370"/>
        <end position="379"/>
    </location>
</feature>
<keyword evidence="4" id="KW-1185">Reference proteome</keyword>
<comment type="caution">
    <text evidence="3">The sequence shown here is derived from an EMBL/GenBank/DDBJ whole genome shotgun (WGS) entry which is preliminary data.</text>
</comment>
<accession>A0AAQ4F094</accession>
<organism evidence="3 4">
    <name type="scientific">Amblyomma americanum</name>
    <name type="common">Lone star tick</name>
    <dbReference type="NCBI Taxonomy" id="6943"/>
    <lineage>
        <taxon>Eukaryota</taxon>
        <taxon>Metazoa</taxon>
        <taxon>Ecdysozoa</taxon>
        <taxon>Arthropoda</taxon>
        <taxon>Chelicerata</taxon>
        <taxon>Arachnida</taxon>
        <taxon>Acari</taxon>
        <taxon>Parasitiformes</taxon>
        <taxon>Ixodida</taxon>
        <taxon>Ixodoidea</taxon>
        <taxon>Ixodidae</taxon>
        <taxon>Amblyomminae</taxon>
        <taxon>Amblyomma</taxon>
    </lineage>
</organism>
<gene>
    <name evidence="3" type="ORF">V5799_018159</name>
</gene>
<sequence>MALLLTLSPITTATALPFGSATSGFAAMTWPRMSLAGFDYFHDYSEFVDPGDHHLSPSAAYASVLPLGVPFDYDPYGFTISQTDHDFQQNPYITLSALRTEPSLVSDNGKLRVKNVGYTSAEYHKRPPKIFRITKPLKQHSKDGLSNPALIKHLSTDQGTHSRFEAADKAPSRRIKDDSPDMKGSAETLEEYAPGKSRIRIPDAINLLPFPQREFDPPPTQKPLLLRPKTQARSYTEATYKDSPPRRHFGQRKQRLRRLRTRRLQGHPRLQHEQDMGANASETQAVLKRQQRESGEHDEDFMPSQYVIDLKFRKSSKDLTPNSMRSKGFTETHHRLLERFEEIHHHGDTKHDVGHSGKSEHYSNKGYHGSSDDSRELTKSDSVGRSSKATNHAGNKLQDSNLYSDATSPKVVETAAPSESAEGTVPPMTLGKPPIT</sequence>
<feature type="compositionally biased region" description="Basic residues" evidence="1">
    <location>
        <begin position="246"/>
        <end position="255"/>
    </location>
</feature>
<reference evidence="3 4" key="1">
    <citation type="journal article" date="2023" name="Arcadia Sci">
        <title>De novo assembly of a long-read Amblyomma americanum tick genome.</title>
        <authorList>
            <person name="Chou S."/>
            <person name="Poskanzer K.E."/>
            <person name="Rollins M."/>
            <person name="Thuy-Boun P.S."/>
        </authorList>
    </citation>
    <scope>NUCLEOTIDE SEQUENCE [LARGE SCALE GENOMIC DNA]</scope>
    <source>
        <strain evidence="3">F_SG_1</strain>
        <tissue evidence="3">Salivary glands</tissue>
    </source>
</reference>
<feature type="signal peptide" evidence="2">
    <location>
        <begin position="1"/>
        <end position="15"/>
    </location>
</feature>
<feature type="compositionally biased region" description="Basic and acidic residues" evidence="1">
    <location>
        <begin position="160"/>
        <end position="181"/>
    </location>
</feature>
<evidence type="ECO:0000313" key="3">
    <source>
        <dbReference type="EMBL" id="KAK8780500.1"/>
    </source>
</evidence>
<evidence type="ECO:0000256" key="1">
    <source>
        <dbReference type="SAM" id="MobiDB-lite"/>
    </source>
</evidence>
<feature type="compositionally biased region" description="Polar residues" evidence="1">
    <location>
        <begin position="380"/>
        <end position="407"/>
    </location>
</feature>
<feature type="region of interest" description="Disordered" evidence="1">
    <location>
        <begin position="345"/>
        <end position="436"/>
    </location>
</feature>
<proteinExistence type="predicted"/>
<feature type="non-terminal residue" evidence="3">
    <location>
        <position position="436"/>
    </location>
</feature>
<dbReference type="AlphaFoldDB" id="A0AAQ4F094"/>
<dbReference type="EMBL" id="JARKHS020008786">
    <property type="protein sequence ID" value="KAK8780500.1"/>
    <property type="molecule type" value="Genomic_DNA"/>
</dbReference>
<evidence type="ECO:0000256" key="2">
    <source>
        <dbReference type="SAM" id="SignalP"/>
    </source>
</evidence>
<feature type="region of interest" description="Disordered" evidence="1">
    <location>
        <begin position="210"/>
        <end position="255"/>
    </location>
</feature>
<dbReference type="Proteomes" id="UP001321473">
    <property type="component" value="Unassembled WGS sequence"/>
</dbReference>
<evidence type="ECO:0000313" key="4">
    <source>
        <dbReference type="Proteomes" id="UP001321473"/>
    </source>
</evidence>